<dbReference type="VEuPathDB" id="FungiDB:LCOR_07541.1"/>
<dbReference type="OrthoDB" id="2262948at2759"/>
<protein>
    <submittedName>
        <fullName evidence="1">Uncharacterized protein</fullName>
    </submittedName>
</protein>
<reference evidence="1" key="1">
    <citation type="submission" date="2013-08" db="EMBL/GenBank/DDBJ databases">
        <title>Gene expansion shapes genome architecture in the human pathogen Lichtheimia corymbifera: an evolutionary genomics analysis in the ancient terrestrial Mucorales (Mucoromycotina).</title>
        <authorList>
            <person name="Schwartze V.U."/>
            <person name="Winter S."/>
            <person name="Shelest E."/>
            <person name="Marcet-Houben M."/>
            <person name="Horn F."/>
            <person name="Wehner S."/>
            <person name="Hoffmann K."/>
            <person name="Riege K."/>
            <person name="Sammeth M."/>
            <person name="Nowrousian M."/>
            <person name="Valiante V."/>
            <person name="Linde J."/>
            <person name="Jacobsen I.D."/>
            <person name="Marz M."/>
            <person name="Brakhage A.A."/>
            <person name="Gabaldon T."/>
            <person name="Bocker S."/>
            <person name="Voigt K."/>
        </authorList>
    </citation>
    <scope>NUCLEOTIDE SEQUENCE [LARGE SCALE GENOMIC DNA]</scope>
    <source>
        <strain evidence="1">FSU 9682</strain>
    </source>
</reference>
<accession>A0A068S5I3</accession>
<comment type="caution">
    <text evidence="1">The sequence shown here is derived from an EMBL/GenBank/DDBJ whole genome shotgun (WGS) entry which is preliminary data.</text>
</comment>
<name>A0A068S5I3_9FUNG</name>
<proteinExistence type="predicted"/>
<dbReference type="EMBL" id="CBTN010000038">
    <property type="protein sequence ID" value="CDH56506.1"/>
    <property type="molecule type" value="Genomic_DNA"/>
</dbReference>
<dbReference type="Proteomes" id="UP000027586">
    <property type="component" value="Unassembled WGS sequence"/>
</dbReference>
<sequence>MAADCFCNEIDFIFTEDCCIGTMGELRRQHALHCRFRDYSNLGDFNRCCDSYGGKARCVLTPSHGEEDDDDT</sequence>
<dbReference type="AlphaFoldDB" id="A0A068S5I3"/>
<keyword evidence="2" id="KW-1185">Reference proteome</keyword>
<evidence type="ECO:0000313" key="2">
    <source>
        <dbReference type="Proteomes" id="UP000027586"/>
    </source>
</evidence>
<evidence type="ECO:0000313" key="1">
    <source>
        <dbReference type="EMBL" id="CDH56506.1"/>
    </source>
</evidence>
<gene>
    <name evidence="1" type="ORF">LCOR_07541.1</name>
</gene>
<organism evidence="1 2">
    <name type="scientific">Lichtheimia corymbifera JMRC:FSU:9682</name>
    <dbReference type="NCBI Taxonomy" id="1263082"/>
    <lineage>
        <taxon>Eukaryota</taxon>
        <taxon>Fungi</taxon>
        <taxon>Fungi incertae sedis</taxon>
        <taxon>Mucoromycota</taxon>
        <taxon>Mucoromycotina</taxon>
        <taxon>Mucoromycetes</taxon>
        <taxon>Mucorales</taxon>
        <taxon>Lichtheimiaceae</taxon>
        <taxon>Lichtheimia</taxon>
    </lineage>
</organism>